<sequence>MGPEWVCDEWEVEGDLVDENGARKTEEIKLWRRDPVECIRELLGNLVFRAFIRYAPEKLFTNHEGEERIYDEMWTADWWWDVQGLLPAGATVAPVILSSDKTQLSRFSGDKQAWPVYLSIGNIAKSVRHQPSKRATILVGYIPVTKLECFSKGKRRSLEGYRLFHECMKAILEPLTVAGKAGVEMICADGARRRVHPILAAYVADHPEQCLISGCQENFCPKCSVHSTALGEPVYSVMKDQTLVWDFIQEQARGERSFEFKELGLRLIDPFWRHLPHCDIFSCITPDLLHQLHKGVFKDHTVAWATSCLEGGAELDRRFKAMPSHPALRHFKHGISLVSQWTGTEYKHMEKVFIGAITGASDPDVVRAVRAVLDFVYYAHFEAHTEDSLARMDASWATFHQHKAVFVREGVRDHFNVPKLHSALHYALSIRRLGTTDGYNTEQSERLHIDYAKRGYAASNKRSYIQQMTVWLNRQEAVSRFQAFLDWAISARTPHNTSTSHTLEGSDGDVDMEDEQAAAAMGDGVPQYVVAKNPGLRSVTVQQLVHDFGCTDFVRALEEYLRDASRRRGQQLPVAAQFIYSSTRFAVYKRVSVFLPPMRQVSLLPIKDVIRAMPAQSSRPLRPAVPAHFDTVLVQEHPRNADSINPLEGLRVARIRAILSLPLSYGENLSRDPVAFVEWFTPFRTQDPDTGMFQVSYSTRNHRRRVSMIPITHIVRSCYLIPKWGKQVDTTWMSANVLDKCTKFFVSPYLRHHDFVLYRYLYDRYAS</sequence>
<dbReference type="KEGG" id="dsq:DICSQDRAFT_73320"/>
<proteinExistence type="predicted"/>
<reference evidence="1 2" key="1">
    <citation type="journal article" date="2012" name="Science">
        <title>The Paleozoic origin of enzymatic lignin decomposition reconstructed from 31 fungal genomes.</title>
        <authorList>
            <person name="Floudas D."/>
            <person name="Binder M."/>
            <person name="Riley R."/>
            <person name="Barry K."/>
            <person name="Blanchette R.A."/>
            <person name="Henrissat B."/>
            <person name="Martinez A.T."/>
            <person name="Otillar R."/>
            <person name="Spatafora J.W."/>
            <person name="Yadav J.S."/>
            <person name="Aerts A."/>
            <person name="Benoit I."/>
            <person name="Boyd A."/>
            <person name="Carlson A."/>
            <person name="Copeland A."/>
            <person name="Coutinho P.M."/>
            <person name="de Vries R.P."/>
            <person name="Ferreira P."/>
            <person name="Findley K."/>
            <person name="Foster B."/>
            <person name="Gaskell J."/>
            <person name="Glotzer D."/>
            <person name="Gorecki P."/>
            <person name="Heitman J."/>
            <person name="Hesse C."/>
            <person name="Hori C."/>
            <person name="Igarashi K."/>
            <person name="Jurgens J.A."/>
            <person name="Kallen N."/>
            <person name="Kersten P."/>
            <person name="Kohler A."/>
            <person name="Kuees U."/>
            <person name="Kumar T.K.A."/>
            <person name="Kuo A."/>
            <person name="LaButti K."/>
            <person name="Larrondo L.F."/>
            <person name="Lindquist E."/>
            <person name="Ling A."/>
            <person name="Lombard V."/>
            <person name="Lucas S."/>
            <person name="Lundell T."/>
            <person name="Martin R."/>
            <person name="McLaughlin D.J."/>
            <person name="Morgenstern I."/>
            <person name="Morin E."/>
            <person name="Murat C."/>
            <person name="Nagy L.G."/>
            <person name="Nolan M."/>
            <person name="Ohm R.A."/>
            <person name="Patyshakuliyeva A."/>
            <person name="Rokas A."/>
            <person name="Ruiz-Duenas F.J."/>
            <person name="Sabat G."/>
            <person name="Salamov A."/>
            <person name="Samejima M."/>
            <person name="Schmutz J."/>
            <person name="Slot J.C."/>
            <person name="St John F."/>
            <person name="Stenlid J."/>
            <person name="Sun H."/>
            <person name="Sun S."/>
            <person name="Syed K."/>
            <person name="Tsang A."/>
            <person name="Wiebenga A."/>
            <person name="Young D."/>
            <person name="Pisabarro A."/>
            <person name="Eastwood D.C."/>
            <person name="Martin F."/>
            <person name="Cullen D."/>
            <person name="Grigoriev I.V."/>
            <person name="Hibbett D.S."/>
        </authorList>
    </citation>
    <scope>NUCLEOTIDE SEQUENCE [LARGE SCALE GENOMIC DNA]</scope>
    <source>
        <strain evidence="1 2">LYAD-421 SS1</strain>
    </source>
</reference>
<dbReference type="OrthoDB" id="2418900at2759"/>
<gene>
    <name evidence="1" type="ORF">DICSQDRAFT_73320</name>
</gene>
<dbReference type="EMBL" id="JH719521">
    <property type="protein sequence ID" value="EJF55614.1"/>
    <property type="molecule type" value="Genomic_DNA"/>
</dbReference>
<dbReference type="AlphaFoldDB" id="R7SHI5"/>
<dbReference type="Proteomes" id="UP000053319">
    <property type="component" value="Unassembled WGS sequence"/>
</dbReference>
<protein>
    <recommendedName>
        <fullName evidence="3">Zn-finger domain-containing protein</fullName>
    </recommendedName>
</protein>
<dbReference type="HOGENOM" id="CLU_006344_4_2_1"/>
<dbReference type="RefSeq" id="XP_007371645.1">
    <property type="nucleotide sequence ID" value="XM_007371583.1"/>
</dbReference>
<dbReference type="OMA" id="KDHTVAW"/>
<accession>R7SHI5</accession>
<evidence type="ECO:0000313" key="1">
    <source>
        <dbReference type="EMBL" id="EJF55614.1"/>
    </source>
</evidence>
<evidence type="ECO:0000313" key="2">
    <source>
        <dbReference type="Proteomes" id="UP000053319"/>
    </source>
</evidence>
<dbReference type="Pfam" id="PF18759">
    <property type="entry name" value="Plavaka"/>
    <property type="match status" value="1"/>
</dbReference>
<dbReference type="InterPro" id="IPR041078">
    <property type="entry name" value="Plavaka"/>
</dbReference>
<evidence type="ECO:0008006" key="3">
    <source>
        <dbReference type="Google" id="ProtNLM"/>
    </source>
</evidence>
<name>R7SHI5_DICSQ</name>
<organism evidence="1 2">
    <name type="scientific">Dichomitus squalens (strain LYAD-421)</name>
    <name type="common">Western red white-rot fungus</name>
    <dbReference type="NCBI Taxonomy" id="732165"/>
    <lineage>
        <taxon>Eukaryota</taxon>
        <taxon>Fungi</taxon>
        <taxon>Dikarya</taxon>
        <taxon>Basidiomycota</taxon>
        <taxon>Agaricomycotina</taxon>
        <taxon>Agaricomycetes</taxon>
        <taxon>Polyporales</taxon>
        <taxon>Polyporaceae</taxon>
        <taxon>Dichomitus</taxon>
    </lineage>
</organism>
<dbReference type="GeneID" id="18843945"/>